<accession>A0ABR8UA12</accession>
<dbReference type="InterPro" id="IPR036390">
    <property type="entry name" value="WH_DNA-bd_sf"/>
</dbReference>
<keyword evidence="2" id="KW-1185">Reference proteome</keyword>
<dbReference type="EMBL" id="JACSQN010000006">
    <property type="protein sequence ID" value="MBD7984574.1"/>
    <property type="molecule type" value="Genomic_DNA"/>
</dbReference>
<dbReference type="SUPFAM" id="SSF46785">
    <property type="entry name" value="Winged helix' DNA-binding domain"/>
    <property type="match status" value="1"/>
</dbReference>
<dbReference type="Proteomes" id="UP000626786">
    <property type="component" value="Unassembled WGS sequence"/>
</dbReference>
<gene>
    <name evidence="1" type="ORF">H9649_08280</name>
</gene>
<name>A0ABR8UA12_9BACL</name>
<evidence type="ECO:0000313" key="2">
    <source>
        <dbReference type="Proteomes" id="UP000626786"/>
    </source>
</evidence>
<comment type="caution">
    <text evidence="1">The sequence shown here is derived from an EMBL/GenBank/DDBJ whole genome shotgun (WGS) entry which is preliminary data.</text>
</comment>
<evidence type="ECO:0000313" key="1">
    <source>
        <dbReference type="EMBL" id="MBD7984574.1"/>
    </source>
</evidence>
<organism evidence="1 2">
    <name type="scientific">Sporosarcina quadrami</name>
    <dbReference type="NCBI Taxonomy" id="2762234"/>
    <lineage>
        <taxon>Bacteria</taxon>
        <taxon>Bacillati</taxon>
        <taxon>Bacillota</taxon>
        <taxon>Bacilli</taxon>
        <taxon>Bacillales</taxon>
        <taxon>Caryophanaceae</taxon>
        <taxon>Sporosarcina</taxon>
    </lineage>
</organism>
<sequence>MMQSSYNHRSYHAASFTKADLDILEWIVMHNLGYGTMNVREQVHTIFKIPLNTVDHSFEKLIKLGIIERIDVDIEGETLTLYPMLPLPFEDEDDELDEIFGTGKVIRIRKLGDFT</sequence>
<evidence type="ECO:0008006" key="3">
    <source>
        <dbReference type="Google" id="ProtNLM"/>
    </source>
</evidence>
<proteinExistence type="predicted"/>
<dbReference type="RefSeq" id="WP_191694272.1">
    <property type="nucleotide sequence ID" value="NZ_JACSQN010000006.1"/>
</dbReference>
<protein>
    <recommendedName>
        <fullName evidence="3">MarR family transcriptional regulator</fullName>
    </recommendedName>
</protein>
<reference evidence="1 2" key="1">
    <citation type="submission" date="2020-08" db="EMBL/GenBank/DDBJ databases">
        <title>A Genomic Blueprint of the Chicken Gut Microbiome.</title>
        <authorList>
            <person name="Gilroy R."/>
            <person name="Ravi A."/>
            <person name="Getino M."/>
            <person name="Pursley I."/>
            <person name="Horton D.L."/>
            <person name="Alikhan N.-F."/>
            <person name="Baker D."/>
            <person name="Gharbi K."/>
            <person name="Hall N."/>
            <person name="Watson M."/>
            <person name="Adriaenssens E.M."/>
            <person name="Foster-Nyarko E."/>
            <person name="Jarju S."/>
            <person name="Secka A."/>
            <person name="Antonio M."/>
            <person name="Oren A."/>
            <person name="Chaudhuri R."/>
            <person name="La Ragione R.M."/>
            <person name="Hildebrand F."/>
            <person name="Pallen M.J."/>
        </authorList>
    </citation>
    <scope>NUCLEOTIDE SEQUENCE [LARGE SCALE GENOMIC DNA]</scope>
    <source>
        <strain evidence="1 2">Sa2YVA2</strain>
    </source>
</reference>